<dbReference type="eggNOG" id="COG2208">
    <property type="taxonomic scope" value="Bacteria"/>
</dbReference>
<proteinExistence type="predicted"/>
<dbReference type="GO" id="GO:0016791">
    <property type="term" value="F:phosphatase activity"/>
    <property type="evidence" value="ECO:0007669"/>
    <property type="project" value="TreeGrafter"/>
</dbReference>
<dbReference type="AlphaFoldDB" id="R9H4G1"/>
<dbReference type="SUPFAM" id="SSF52172">
    <property type="entry name" value="CheY-like"/>
    <property type="match status" value="1"/>
</dbReference>
<evidence type="ECO:0000259" key="3">
    <source>
        <dbReference type="PROSITE" id="PS50110"/>
    </source>
</evidence>
<dbReference type="Proteomes" id="UP000014174">
    <property type="component" value="Unassembled WGS sequence"/>
</dbReference>
<dbReference type="EMBL" id="AQPN01000024">
    <property type="protein sequence ID" value="EOR96064.1"/>
    <property type="molecule type" value="Genomic_DNA"/>
</dbReference>
<evidence type="ECO:0000256" key="2">
    <source>
        <dbReference type="PROSITE-ProRule" id="PRU00169"/>
    </source>
</evidence>
<protein>
    <submittedName>
        <fullName evidence="4">Response regulator</fullName>
    </submittedName>
</protein>
<dbReference type="Gene3D" id="3.40.50.2300">
    <property type="match status" value="1"/>
</dbReference>
<dbReference type="eggNOG" id="COG0745">
    <property type="taxonomic scope" value="Bacteria"/>
</dbReference>
<dbReference type="InterPro" id="IPR001932">
    <property type="entry name" value="PPM-type_phosphatase-like_dom"/>
</dbReference>
<dbReference type="Pfam" id="PF07228">
    <property type="entry name" value="SpoIIE"/>
    <property type="match status" value="1"/>
</dbReference>
<dbReference type="InterPro" id="IPR001789">
    <property type="entry name" value="Sig_transdc_resp-reg_receiver"/>
</dbReference>
<dbReference type="PROSITE" id="PS50110">
    <property type="entry name" value="RESPONSE_REGULATORY"/>
    <property type="match status" value="1"/>
</dbReference>
<name>R9H4G1_9SPHI</name>
<dbReference type="PANTHER" id="PTHR43156">
    <property type="entry name" value="STAGE II SPORULATION PROTEIN E-RELATED"/>
    <property type="match status" value="1"/>
</dbReference>
<gene>
    <name evidence="4" type="ORF">ADIARSV_0708</name>
</gene>
<keyword evidence="1" id="KW-0378">Hydrolase</keyword>
<evidence type="ECO:0000256" key="1">
    <source>
        <dbReference type="ARBA" id="ARBA00022801"/>
    </source>
</evidence>
<sequence length="381" mass="43448">MIVKKILLVDDDRFILQLICRALVLKGFICFTANSVKEALEILYEHVPDIILSDYSMPEMNGFEFRKVILTDNKFKNIPFVFFTSFADEELMQKGLDMQAIDYIDKNTPIALVVSKLNNILDTIRKQHEKSLFEIGAAAEALNLRSVPLDSPAINGFKLNFLYQTYEHYPGGDFIDFITIDENNTFVILGDVMGKKWGAWFFSFNFLSYIRSAIRLCVFDGNLSPASILNKINRIVCLDPVLGDVLSTLSLIRIDKTTSSVYYAGAGDLPIIFYQKSERKTSTIQSNGLLLGIMEDGLYEEDVLKLANGDQLIVVSDGMIDFEEYEGKKTDYILFLNKLKPVLGREDTYMQIKKKMFSDNKKRAVVDDRSLIFIQKVEEHC</sequence>
<dbReference type="InterPro" id="IPR036457">
    <property type="entry name" value="PPM-type-like_dom_sf"/>
</dbReference>
<dbReference type="Gene3D" id="3.60.40.10">
    <property type="entry name" value="PPM-type phosphatase domain"/>
    <property type="match status" value="1"/>
</dbReference>
<keyword evidence="2" id="KW-0597">Phosphoprotein</keyword>
<reference evidence="4 5" key="1">
    <citation type="journal article" date="2013" name="Genome Announc.">
        <title>Draft Genome Sequence of Arcticibacter svalbardensis Strain MN12-7T, a Member of the Family Sphingobacteriaceae Isolated from an Arctic Soil Sample.</title>
        <authorList>
            <person name="Shivaji S."/>
            <person name="Ara S."/>
            <person name="Prasad S."/>
            <person name="Manasa B.P."/>
            <person name="Begum Z."/>
            <person name="Singh A."/>
            <person name="Kumar Pinnaka A."/>
        </authorList>
    </citation>
    <scope>NUCLEOTIDE SEQUENCE [LARGE SCALE GENOMIC DNA]</scope>
    <source>
        <strain evidence="4 5">MN12-7</strain>
    </source>
</reference>
<evidence type="ECO:0000313" key="4">
    <source>
        <dbReference type="EMBL" id="EOR96064.1"/>
    </source>
</evidence>
<dbReference type="PANTHER" id="PTHR43156:SF2">
    <property type="entry name" value="STAGE II SPORULATION PROTEIN E"/>
    <property type="match status" value="1"/>
</dbReference>
<dbReference type="GO" id="GO:0000160">
    <property type="term" value="P:phosphorelay signal transduction system"/>
    <property type="evidence" value="ECO:0007669"/>
    <property type="project" value="InterPro"/>
</dbReference>
<dbReference type="CDD" id="cd00156">
    <property type="entry name" value="REC"/>
    <property type="match status" value="1"/>
</dbReference>
<dbReference type="InterPro" id="IPR011006">
    <property type="entry name" value="CheY-like_superfamily"/>
</dbReference>
<dbReference type="RefSeq" id="WP_016193954.1">
    <property type="nucleotide sequence ID" value="NZ_AQPN01000024.1"/>
</dbReference>
<dbReference type="Pfam" id="PF00072">
    <property type="entry name" value="Response_reg"/>
    <property type="match status" value="1"/>
</dbReference>
<dbReference type="SMART" id="SM00448">
    <property type="entry name" value="REC"/>
    <property type="match status" value="1"/>
</dbReference>
<dbReference type="SUPFAM" id="SSF81606">
    <property type="entry name" value="PP2C-like"/>
    <property type="match status" value="1"/>
</dbReference>
<comment type="caution">
    <text evidence="4">The sequence shown here is derived from an EMBL/GenBank/DDBJ whole genome shotgun (WGS) entry which is preliminary data.</text>
</comment>
<dbReference type="STRING" id="1150600.ADIARSV_0708"/>
<feature type="modified residue" description="4-aspartylphosphate" evidence="2">
    <location>
        <position position="54"/>
    </location>
</feature>
<evidence type="ECO:0000313" key="5">
    <source>
        <dbReference type="Proteomes" id="UP000014174"/>
    </source>
</evidence>
<feature type="domain" description="Response regulatory" evidence="3">
    <location>
        <begin position="5"/>
        <end position="121"/>
    </location>
</feature>
<keyword evidence="5" id="KW-1185">Reference proteome</keyword>
<accession>R9H4G1</accession>
<dbReference type="SMART" id="SM00331">
    <property type="entry name" value="PP2C_SIG"/>
    <property type="match status" value="1"/>
</dbReference>
<organism evidence="4 5">
    <name type="scientific">Arcticibacter svalbardensis MN12-7</name>
    <dbReference type="NCBI Taxonomy" id="1150600"/>
    <lineage>
        <taxon>Bacteria</taxon>
        <taxon>Pseudomonadati</taxon>
        <taxon>Bacteroidota</taxon>
        <taxon>Sphingobacteriia</taxon>
        <taxon>Sphingobacteriales</taxon>
        <taxon>Sphingobacteriaceae</taxon>
        <taxon>Arcticibacter</taxon>
    </lineage>
</organism>
<dbReference type="InterPro" id="IPR052016">
    <property type="entry name" value="Bact_Sigma-Reg"/>
</dbReference>